<evidence type="ECO:0000313" key="3">
    <source>
        <dbReference type="Proteomes" id="UP001156318"/>
    </source>
</evidence>
<accession>A0ABY6JF78</accession>
<keyword evidence="3" id="KW-1185">Reference proteome</keyword>
<proteinExistence type="predicted"/>
<gene>
    <name evidence="2" type="ORF">KFZ77_02815</name>
</gene>
<dbReference type="Pfam" id="PF05954">
    <property type="entry name" value="Phage_GPD"/>
    <property type="match status" value="1"/>
</dbReference>
<reference evidence="2 3" key="1">
    <citation type="submission" date="2021-05" db="EMBL/GenBank/DDBJ databases">
        <title>Isolation, identification, and the growth promoting effects of Pantoea dispersa strain YSD J2 from the aboveground leaves of Cyperus esculentus L.Var. Sativus.</title>
        <authorList>
            <person name="Wang S."/>
            <person name="Tang X.M."/>
            <person name="Huang Y.N."/>
        </authorList>
    </citation>
    <scope>NUCLEOTIDE SEQUENCE [LARGE SCALE GENOMIC DNA]</scope>
    <source>
        <strain evidence="3">YSD YN2</strain>
    </source>
</reference>
<organism evidence="2 3">
    <name type="scientific">Siccibacter colletis</name>
    <dbReference type="NCBI Taxonomy" id="1505757"/>
    <lineage>
        <taxon>Bacteria</taxon>
        <taxon>Pseudomonadati</taxon>
        <taxon>Pseudomonadota</taxon>
        <taxon>Gammaproteobacteria</taxon>
        <taxon>Enterobacterales</taxon>
        <taxon>Enterobacteriaceae</taxon>
        <taxon>Siccibacter</taxon>
    </lineage>
</organism>
<feature type="region of interest" description="Disordered" evidence="1">
    <location>
        <begin position="242"/>
        <end position="271"/>
    </location>
</feature>
<dbReference type="PANTHER" id="PTHR35862">
    <property type="entry name" value="FELS-2 PROPHAGE PROTEIN"/>
    <property type="match status" value="1"/>
</dbReference>
<dbReference type="InterPro" id="IPR052726">
    <property type="entry name" value="Phage_Baseplate_Hub"/>
</dbReference>
<name>A0ABY6JF78_9ENTR</name>
<evidence type="ECO:0000313" key="2">
    <source>
        <dbReference type="EMBL" id="UYU32470.1"/>
    </source>
</evidence>
<sequence length="383" mass="40589">MIDLTLADAGAALAPDFTLTLSGKDITRNVSERLISLTLTDNRAFDADTLTLEIDDSDGMVELPARGAVLALSLGWKGSRLIDKGTFTVDGVTFSGAPDRVSIKAHSADFRGSLNVKREASYHNTTLSALVGLVAARNGLKSAVASTLADIAIAHIDQSMESDIAFLTRLAGKNGAEATIKNGSVLFLQPGRGTTVSGQPIAPLTITRRAGDSHAFTIADRMAYTGVIASWLNTAAPESQASSVTLQRKPTAAPAASVAHPRAQAPLPGGQGKREDYIMGEPSNAFVLTDSFNSKEEAVRAAKAKWDALQRSAATFSINLAMGRADLYPETPVTVSGFKRVIDAQTWTIKNIEHSLSDRGFTTKVVLEALLDNIEYEESISEG</sequence>
<dbReference type="PANTHER" id="PTHR35862:SF3">
    <property type="entry name" value="FELS-2 PROPHAGE PROTEIN"/>
    <property type="match status" value="1"/>
</dbReference>
<dbReference type="Proteomes" id="UP001156318">
    <property type="component" value="Chromosome"/>
</dbReference>
<dbReference type="EMBL" id="CP074352">
    <property type="protein sequence ID" value="UYU32470.1"/>
    <property type="molecule type" value="Genomic_DNA"/>
</dbReference>
<dbReference type="RefSeq" id="WP_264385380.1">
    <property type="nucleotide sequence ID" value="NZ_CP074352.1"/>
</dbReference>
<protein>
    <submittedName>
        <fullName evidence="2">Phage late control D family protein</fullName>
    </submittedName>
</protein>
<evidence type="ECO:0000256" key="1">
    <source>
        <dbReference type="SAM" id="MobiDB-lite"/>
    </source>
</evidence>
<dbReference type="SUPFAM" id="SSF69279">
    <property type="entry name" value="Phage tail proteins"/>
    <property type="match status" value="1"/>
</dbReference>
<feature type="compositionally biased region" description="Low complexity" evidence="1">
    <location>
        <begin position="250"/>
        <end position="266"/>
    </location>
</feature>